<evidence type="ECO:0000313" key="8">
    <source>
        <dbReference type="Proteomes" id="UP000198625"/>
    </source>
</evidence>
<keyword evidence="8" id="KW-1185">Reference proteome</keyword>
<evidence type="ECO:0000313" key="7">
    <source>
        <dbReference type="EMBL" id="SDY65307.1"/>
    </source>
</evidence>
<keyword evidence="3 6" id="KW-0812">Transmembrane</keyword>
<accession>A0A1H3LL94</accession>
<reference evidence="7 8" key="1">
    <citation type="submission" date="2016-10" db="EMBL/GenBank/DDBJ databases">
        <authorList>
            <person name="de Groot N.N."/>
        </authorList>
    </citation>
    <scope>NUCLEOTIDE SEQUENCE [LARGE SCALE GENOMIC DNA]</scope>
    <source>
        <strain evidence="7 8">DSM 21650</strain>
    </source>
</reference>
<name>A0A1H3LL94_9FIRM</name>
<keyword evidence="7" id="KW-0813">Transport</keyword>
<feature type="transmembrane region" description="Helical" evidence="6">
    <location>
        <begin position="62"/>
        <end position="84"/>
    </location>
</feature>
<proteinExistence type="predicted"/>
<dbReference type="CDD" id="cd06580">
    <property type="entry name" value="TM_PBP1_transp_TpRbsC_like"/>
    <property type="match status" value="1"/>
</dbReference>
<dbReference type="GO" id="GO:0022857">
    <property type="term" value="F:transmembrane transporter activity"/>
    <property type="evidence" value="ECO:0007669"/>
    <property type="project" value="InterPro"/>
</dbReference>
<dbReference type="OrthoDB" id="9792579at2"/>
<evidence type="ECO:0000256" key="6">
    <source>
        <dbReference type="SAM" id="Phobius"/>
    </source>
</evidence>
<keyword evidence="7" id="KW-0762">Sugar transport</keyword>
<feature type="transmembrane region" description="Helical" evidence="6">
    <location>
        <begin position="6"/>
        <end position="28"/>
    </location>
</feature>
<dbReference type="Proteomes" id="UP000198625">
    <property type="component" value="Unassembled WGS sequence"/>
</dbReference>
<comment type="subcellular location">
    <subcellularLocation>
        <location evidence="1">Cell membrane</location>
        <topology evidence="1">Multi-pass membrane protein</topology>
    </subcellularLocation>
</comment>
<feature type="transmembrane region" description="Helical" evidence="6">
    <location>
        <begin position="191"/>
        <end position="216"/>
    </location>
</feature>
<keyword evidence="2" id="KW-1003">Cell membrane</keyword>
<evidence type="ECO:0000256" key="1">
    <source>
        <dbReference type="ARBA" id="ARBA00004651"/>
    </source>
</evidence>
<dbReference type="GO" id="GO:0005886">
    <property type="term" value="C:plasma membrane"/>
    <property type="evidence" value="ECO:0007669"/>
    <property type="project" value="UniProtKB-SubCell"/>
</dbReference>
<feature type="transmembrane region" description="Helical" evidence="6">
    <location>
        <begin position="35"/>
        <end position="56"/>
    </location>
</feature>
<keyword evidence="5 6" id="KW-0472">Membrane</keyword>
<evidence type="ECO:0000256" key="4">
    <source>
        <dbReference type="ARBA" id="ARBA00022989"/>
    </source>
</evidence>
<evidence type="ECO:0000256" key="5">
    <source>
        <dbReference type="ARBA" id="ARBA00023136"/>
    </source>
</evidence>
<protein>
    <submittedName>
        <fullName evidence="7">Simple sugar transport system permease protein</fullName>
    </submittedName>
</protein>
<dbReference type="Pfam" id="PF02653">
    <property type="entry name" value="BPD_transp_2"/>
    <property type="match status" value="1"/>
</dbReference>
<feature type="transmembrane region" description="Helical" evidence="6">
    <location>
        <begin position="267"/>
        <end position="288"/>
    </location>
</feature>
<sequence length="305" mass="32014">MSNFISPSIVVLTLSIATPLFITALGGLFNERAGIVNVGLDGIMLSGAFTSAVVSYYTNSAFLGVIGAIVIGLILGVLHAFVCIKLQADHVVSGVAINILAGSVTVFLLQMIFNNKGQTPTVSTIGNLGKTFDSIPLLGTILHNMSYLTILGIILVIASHFFLYYTNAGLRLRSVGENPYAAQSLGINVKLYMYGGVIAGCALAGLGGAYLSIGMLNVFTKNMTAGRGFIALAAMIFGRWTPLGGLLASLFFGYVMAIQISTQGLSIPAQLVESIPYIATLIVLVFAYKNAKGPSHTGKAFSNEE</sequence>
<dbReference type="RefSeq" id="WP_091726891.1">
    <property type="nucleotide sequence ID" value="NZ_FNQE01000004.1"/>
</dbReference>
<evidence type="ECO:0000256" key="3">
    <source>
        <dbReference type="ARBA" id="ARBA00022692"/>
    </source>
</evidence>
<dbReference type="InterPro" id="IPR001851">
    <property type="entry name" value="ABC_transp_permease"/>
</dbReference>
<evidence type="ECO:0000256" key="2">
    <source>
        <dbReference type="ARBA" id="ARBA00022475"/>
    </source>
</evidence>
<keyword evidence="4 6" id="KW-1133">Transmembrane helix</keyword>
<gene>
    <name evidence="7" type="ORF">SAMN05660462_00552</name>
</gene>
<dbReference type="STRING" id="415015.SAMN05660462_00552"/>
<dbReference type="AlphaFoldDB" id="A0A1H3LL94"/>
<feature type="transmembrane region" description="Helical" evidence="6">
    <location>
        <begin position="228"/>
        <end position="255"/>
    </location>
</feature>
<dbReference type="PANTHER" id="PTHR43370">
    <property type="entry name" value="SUGAR ABC TRANSPORTER INTEGRAL MEMBRANE PROTEIN-RELATED"/>
    <property type="match status" value="1"/>
</dbReference>
<organism evidence="7 8">
    <name type="scientific">Proteiniborus ethanoligenes</name>
    <dbReference type="NCBI Taxonomy" id="415015"/>
    <lineage>
        <taxon>Bacteria</taxon>
        <taxon>Bacillati</taxon>
        <taxon>Bacillota</taxon>
        <taxon>Clostridia</taxon>
        <taxon>Eubacteriales</taxon>
        <taxon>Proteiniborus</taxon>
    </lineage>
</organism>
<dbReference type="EMBL" id="FNQE01000004">
    <property type="protein sequence ID" value="SDY65307.1"/>
    <property type="molecule type" value="Genomic_DNA"/>
</dbReference>
<dbReference type="PANTHER" id="PTHR43370:SF1">
    <property type="entry name" value="GUANOSINE ABC TRANSPORTER PERMEASE PROTEIN NUPQ"/>
    <property type="match status" value="1"/>
</dbReference>
<feature type="transmembrane region" description="Helical" evidence="6">
    <location>
        <begin position="91"/>
        <end position="113"/>
    </location>
</feature>
<feature type="transmembrane region" description="Helical" evidence="6">
    <location>
        <begin position="145"/>
        <end position="165"/>
    </location>
</feature>